<reference evidence="2 3" key="1">
    <citation type="submission" date="2020-04" db="EMBL/GenBank/DDBJ databases">
        <title>Luteolibacter sp. G-1-1-1 isolated from soil.</title>
        <authorList>
            <person name="Dahal R.H."/>
        </authorList>
    </citation>
    <scope>NUCLEOTIDE SEQUENCE [LARGE SCALE GENOMIC DNA]</scope>
    <source>
        <strain evidence="2 3">G-1-1-1</strain>
    </source>
</reference>
<evidence type="ECO:0000313" key="2">
    <source>
        <dbReference type="EMBL" id="QJE96408.1"/>
    </source>
</evidence>
<proteinExistence type="predicted"/>
<keyword evidence="1" id="KW-1133">Transmembrane helix</keyword>
<keyword evidence="3" id="KW-1185">Reference proteome</keyword>
<gene>
    <name evidence="2" type="ORF">HHL09_11650</name>
</gene>
<dbReference type="AlphaFoldDB" id="A0A858RIT9"/>
<keyword evidence="1" id="KW-0472">Membrane</keyword>
<dbReference type="KEGG" id="luo:HHL09_11650"/>
<organism evidence="2 3">
    <name type="scientific">Luteolibacter luteus</name>
    <dbReference type="NCBI Taxonomy" id="2728835"/>
    <lineage>
        <taxon>Bacteria</taxon>
        <taxon>Pseudomonadati</taxon>
        <taxon>Verrucomicrobiota</taxon>
        <taxon>Verrucomicrobiia</taxon>
        <taxon>Verrucomicrobiales</taxon>
        <taxon>Verrucomicrobiaceae</taxon>
        <taxon>Luteolibacter</taxon>
    </lineage>
</organism>
<dbReference type="RefSeq" id="WP_169454809.1">
    <property type="nucleotide sequence ID" value="NZ_CP051774.1"/>
</dbReference>
<sequence length="186" mass="20385">MASFFAMIGSEIFVARRAPVEGAAGPKSKAFVEIRERGMELLASDKAKSSKPISLGPLPDETADPLQMFCWSADGSVIARATRKSPESTTFSVAYDFDKHELVGSISPHLAEGTSDRITSLLAERGGQAPFMAEIGPRIEKVFLVWAWLPSALILFLGGLISWRLIRKKAFLPCSHQRRMPSHLRG</sequence>
<dbReference type="EMBL" id="CP051774">
    <property type="protein sequence ID" value="QJE96408.1"/>
    <property type="molecule type" value="Genomic_DNA"/>
</dbReference>
<evidence type="ECO:0000256" key="1">
    <source>
        <dbReference type="SAM" id="Phobius"/>
    </source>
</evidence>
<keyword evidence="1" id="KW-0812">Transmembrane</keyword>
<feature type="transmembrane region" description="Helical" evidence="1">
    <location>
        <begin position="143"/>
        <end position="163"/>
    </location>
</feature>
<accession>A0A858RIT9</accession>
<protein>
    <submittedName>
        <fullName evidence="2">Uncharacterized protein</fullName>
    </submittedName>
</protein>
<evidence type="ECO:0000313" key="3">
    <source>
        <dbReference type="Proteomes" id="UP000501812"/>
    </source>
</evidence>
<dbReference type="Proteomes" id="UP000501812">
    <property type="component" value="Chromosome"/>
</dbReference>
<name>A0A858RIT9_9BACT</name>